<dbReference type="GO" id="GO:0005739">
    <property type="term" value="C:mitochondrion"/>
    <property type="evidence" value="ECO:0007669"/>
    <property type="project" value="TreeGrafter"/>
</dbReference>
<feature type="domain" description="CoA carboxyltransferase C-terminal" evidence="20">
    <location>
        <begin position="1989"/>
        <end position="2304"/>
    </location>
</feature>
<dbReference type="GO" id="GO:0046872">
    <property type="term" value="F:metal ion binding"/>
    <property type="evidence" value="ECO:0007669"/>
    <property type="project" value="InterPro"/>
</dbReference>
<evidence type="ECO:0000256" key="14">
    <source>
        <dbReference type="PROSITE-ProRule" id="PRU00409"/>
    </source>
</evidence>
<evidence type="ECO:0000259" key="16">
    <source>
        <dbReference type="PROSITE" id="PS50968"/>
    </source>
</evidence>
<dbReference type="SUPFAM" id="SSF52096">
    <property type="entry name" value="ClpP/crotonase"/>
    <property type="match status" value="2"/>
</dbReference>
<dbReference type="FunFam" id="3.30.1490.20:FF:000003">
    <property type="entry name" value="acetyl-CoA carboxylase isoform X1"/>
    <property type="match status" value="1"/>
</dbReference>
<dbReference type="InterPro" id="IPR029045">
    <property type="entry name" value="ClpP/crotonase-like_dom_sf"/>
</dbReference>
<dbReference type="FunFam" id="2.40.50.100:FF:000005">
    <property type="entry name" value="Acetyl-CoA carboxylase 1"/>
    <property type="match status" value="1"/>
</dbReference>
<dbReference type="InterPro" id="IPR011053">
    <property type="entry name" value="Single_hybrid_motif"/>
</dbReference>
<keyword evidence="5 14" id="KW-0547">Nucleotide-binding</keyword>
<dbReference type="InterPro" id="IPR013815">
    <property type="entry name" value="ATP_grasp_subdomain_1"/>
</dbReference>
<sequence length="2407" mass="266479">MLQGVWHSATAHTGSEEAVGLWLEVLGRRRTRRGHGEWSMHAYASDASSTRPHRTSGRLPDWGKAQVHAPRNDRPPQQIPTTSSSCQRQRTSDDEEGRLETIRGAETDGGGMAWIAYLIGGFLGMGPNPRAERQVGKVSVVGPIPLSLLPPPQNSCSSPVFPFPPWLPTTTPESPISSLTPGIIAGGNSLDKAAPGRVHDFVKAHGGHTVISKVLIANNGIAAVKEIRSIRQWSYETFGDERAVEFTVMATPEDLKVNAEYIRMADRYVEVPGGTNNNNYANVDLIVDVAERAGVHAVWAGWGHASENPRLPESLSASKNKIVFIGPPGSAMRSLGDKISSTIVAQSADVPTMAWSGTGISDTTLSEAGFVTVPDKAYQDACVTNVEEGLVKAEHIGWPVMIKASEGGGGKGIRKVESADQFKNAFNAVMGEIPGSPIFIMKLAGQARHLEVQLLADQYGNAISLFGRDCSVQRRHQKIIEEAPVTIAKPDTFEEMERAAVRLAKLVGYVSAGTVEYLYSHGEDIFYFLELNPRLQVEHPTTEMVSGVNLPAAQLLVAMGIPLHRIRHIRQLYGVAHNASSEIDFDMVKPESNQLQRKPRPKGHVVAVRITAENPDAGFKPSSGSLQELNFRSSTNVWGYFSVGTAGGLHEFADSQFGHIFAYGQDRSESRKNMVVALKELSIRGDFRTTVEYLIKLLETQAFEENTMTTGWLDSLISSKLTAERPDATLAVVCGAVAKAHLASEACWTEYKRVLDKGQVPSRDTLKTVFGVDFIYENVRYSFTATRSSRTVWTLFLNGGRTMVGARPLADGGLLVLLNDKSHSVYWREEVGALRLMVDSKTCLIEQENDPTQLRSPSPGKLVRFLVDSGEHVNAGDPFAEIEVMKMYMPLVAAEDGIVHFVKQPGISLEPGDIIGILTLDDPARVKHAKPFDGLLPAMGLPGVTGTKPHQLMHTYMDILNNILEGFDNQAIMSTTCRKLVEVLHDPELPYSETSAILSSYSGRLPAKLEDSVRSAIDGARAKGEGAEFPAARVKKILDHYLQDNLRPQDRAMFRTQFGPLFDVVERYVGGLKAHEMHTVANLLERYEETEKLFGGSIEARVLALREQYKDDLDKVVSLVLSHIKAQSKAKLVLGILDHVKSSSLPVADPESHLYKVLQGLAALEGKSSTQVSLKAREVLILGQMPSYEERRVQMESVLKASVSNSYYGEQGLGRHTTPSADVLKELTDSRYTVYDVLPAFFADTDPWVTLAAFEVYVRRAYRAYSLLSVDYEEGDGTDDGDSPSVVTWRFNLGQTRSPPSTPHIERSGEYRRQGSVSDLTYMINRHQSQPVRAGAIASFANLEALTRGFDHVTSFLPPFDPVEYGQRYGGNSEPPNVLNLALRAFEEQDDISEEDWSAKVAAFINERSATLKARGVRRVTTLICRPGIYPLYYTLREMDGVWCEEEAIRNIEPALAFQLELSRLSNYNLTPVLGETKQIHIYHGVARENQLDHRFFIRALIRPGRLRDNMNTAEYLISETDRRVTNILDTLEVVSAQHHNADCNHIFMNFIYNLPVTYEDVLTAIAGFIDRHGKRLWRLHVTSSEIRIALEDSEGNVTPIRCIIENVSGFIVNYHGYQEITTDKGTTILKSIGEKGPLHLQPVNQAYPTKESLQPKRYQAHLIGTTYVYDFPDLFSKALQNLWVKERAANSALTLPKLLLESRELVLDENDQLVEVDRAPGNNSFGMVGWVFTMRTPEYPNGRKVVVIANDITFKIGSFGPQEDQYFYLASQYAREHGLPRIYLSANSGARIGLAEEAMSVFSAAWNDDTNPEKGVNYLYLTHEKWLALEEKAAGAVITEEIEVDGERRHKITDIIGLQDGLGVECLKGSGLIAGETSRAYDDIFTITLVTARSVGIGAYLVRLGERAVQVEGQPIILTGAPALNKVLGREVYTSNLQLGGTQIMHKNGVSHLTANSDLEGATHILQWLSYVPEAKGQKLPIRELSDPWDREIGYVPPKGPYDPRWFIEGKTDEASSEWLSGFFDKGSFQETLSGWAQTVVVGRARLGGIPMGVIAVETRTIERVVPADPANLASFEQRIMEAGQVWYPNSAYKTAQAIYDLNREGLPLIIFANWRGFSGGQQDMYDEVLKQGAKIVDGLSAYKQPVFVYIVPNGELRGGAWVVLDPSINAEGQMEMYADVEARAGVLEPEGIVEIKMRRDKIIVLMERLDSQYATLKKESKDASKTAEERAAAADLLEKREALLQPTYKQIALQYADLHDRTGRMQAKDCARPAVWKEARRFFYWATRARVARSSALAQLAAASPDSSHEYRIRLINTLAHIDGTADNRTIAEALEALDLKSTVAQLKSDHLARQLLETTHEDRKAVLDNLMRLVDNLGDDEKATLIQALQHGNRSPGPPSYTTA</sequence>
<evidence type="ECO:0000259" key="17">
    <source>
        <dbReference type="PROSITE" id="PS50975"/>
    </source>
</evidence>
<dbReference type="PROSITE" id="PS50979">
    <property type="entry name" value="BC"/>
    <property type="match status" value="1"/>
</dbReference>
<comment type="cofactor">
    <cofactor evidence="1">
        <name>biotin</name>
        <dbReference type="ChEBI" id="CHEBI:57586"/>
    </cofactor>
</comment>
<dbReference type="InterPro" id="IPR005479">
    <property type="entry name" value="CPAse_ATP-bd"/>
</dbReference>
<evidence type="ECO:0000256" key="4">
    <source>
        <dbReference type="ARBA" id="ARBA00022598"/>
    </source>
</evidence>
<dbReference type="GO" id="GO:2001295">
    <property type="term" value="P:malonyl-CoA biosynthetic process"/>
    <property type="evidence" value="ECO:0007669"/>
    <property type="project" value="UniProtKB-UniPathway"/>
</dbReference>
<keyword evidence="7 14" id="KW-0067">ATP-binding</keyword>
<dbReference type="Gene3D" id="2.40.50.100">
    <property type="match status" value="1"/>
</dbReference>
<dbReference type="PROSITE" id="PS50968">
    <property type="entry name" value="BIOTINYL_LIPOYL"/>
    <property type="match status" value="1"/>
</dbReference>
<keyword evidence="8" id="KW-0443">Lipid metabolism</keyword>
<dbReference type="InterPro" id="IPR011761">
    <property type="entry name" value="ATP-grasp"/>
</dbReference>
<evidence type="ECO:0000256" key="7">
    <source>
        <dbReference type="ARBA" id="ARBA00022840"/>
    </source>
</evidence>
<evidence type="ECO:0000256" key="15">
    <source>
        <dbReference type="SAM" id="MobiDB-lite"/>
    </source>
</evidence>
<accession>A0A4Y9YX52</accession>
<dbReference type="PROSITE" id="PS50975">
    <property type="entry name" value="ATP_GRASP"/>
    <property type="match status" value="1"/>
</dbReference>
<evidence type="ECO:0000256" key="12">
    <source>
        <dbReference type="ARBA" id="ARBA00048065"/>
    </source>
</evidence>
<dbReference type="PANTHER" id="PTHR45728">
    <property type="entry name" value="ACETYL-COA CARBOXYLASE, ISOFORM A"/>
    <property type="match status" value="1"/>
</dbReference>
<dbReference type="InterPro" id="IPR013537">
    <property type="entry name" value="AcCoA_COase_cen"/>
</dbReference>
<feature type="region of interest" description="Disordered" evidence="15">
    <location>
        <begin position="43"/>
        <end position="103"/>
    </location>
</feature>
<dbReference type="GO" id="GO:0005524">
    <property type="term" value="F:ATP binding"/>
    <property type="evidence" value="ECO:0007669"/>
    <property type="project" value="UniProtKB-UniRule"/>
</dbReference>
<dbReference type="FunFam" id="2.40.460.10:FF:000001">
    <property type="entry name" value="Acetyl-CoA carboxylase 1"/>
    <property type="match status" value="1"/>
</dbReference>
<comment type="caution">
    <text evidence="21">The sequence shown here is derived from an EMBL/GenBank/DDBJ whole genome shotgun (WGS) entry which is preliminary data.</text>
</comment>
<dbReference type="InterPro" id="IPR011762">
    <property type="entry name" value="COA_CT_N"/>
</dbReference>
<dbReference type="Pfam" id="PF01039">
    <property type="entry name" value="Carboxyl_trans"/>
    <property type="match status" value="1"/>
</dbReference>
<evidence type="ECO:0000259" key="18">
    <source>
        <dbReference type="PROSITE" id="PS50979"/>
    </source>
</evidence>
<comment type="catalytic activity">
    <reaction evidence="13">
        <text>N(6)-biotinyl-L-lysyl-[protein] + hydrogencarbonate + ATP = N(6)-carboxybiotinyl-L-lysyl-[protein] + ADP + phosphate + H(+)</text>
        <dbReference type="Rhea" id="RHEA:13501"/>
        <dbReference type="Rhea" id="RHEA-COMP:10505"/>
        <dbReference type="Rhea" id="RHEA-COMP:10506"/>
        <dbReference type="ChEBI" id="CHEBI:15378"/>
        <dbReference type="ChEBI" id="CHEBI:17544"/>
        <dbReference type="ChEBI" id="CHEBI:30616"/>
        <dbReference type="ChEBI" id="CHEBI:43474"/>
        <dbReference type="ChEBI" id="CHEBI:83144"/>
        <dbReference type="ChEBI" id="CHEBI:83145"/>
        <dbReference type="ChEBI" id="CHEBI:456216"/>
        <dbReference type="EC" id="6.3.4.14"/>
    </reaction>
</comment>
<dbReference type="InterPro" id="IPR011764">
    <property type="entry name" value="Biotin_carboxylation_dom"/>
</dbReference>
<dbReference type="Pfam" id="PF08326">
    <property type="entry name" value="ACC_central"/>
    <property type="match status" value="1"/>
</dbReference>
<dbReference type="Gene3D" id="3.40.50.20">
    <property type="match status" value="1"/>
</dbReference>
<dbReference type="Gene3D" id="2.40.460.10">
    <property type="entry name" value="Biotin dependent carboxylase carboxyltransferase"/>
    <property type="match status" value="1"/>
</dbReference>
<keyword evidence="10" id="KW-0092">Biotin</keyword>
<keyword evidence="9" id="KW-0275">Fatty acid biosynthesis</keyword>
<dbReference type="SUPFAM" id="SSF56059">
    <property type="entry name" value="Glutathione synthetase ATP-binding domain-like"/>
    <property type="match status" value="1"/>
</dbReference>
<gene>
    <name evidence="21" type="ORF">EVG20_g4799</name>
</gene>
<dbReference type="GO" id="GO:0006633">
    <property type="term" value="P:fatty acid biosynthetic process"/>
    <property type="evidence" value="ECO:0007669"/>
    <property type="project" value="UniProtKB-KW"/>
</dbReference>
<evidence type="ECO:0000259" key="19">
    <source>
        <dbReference type="PROSITE" id="PS50980"/>
    </source>
</evidence>
<feature type="domain" description="Biotin carboxylation" evidence="18">
    <location>
        <begin position="210"/>
        <end position="718"/>
    </location>
</feature>
<organism evidence="21 22">
    <name type="scientific">Dentipellis fragilis</name>
    <dbReference type="NCBI Taxonomy" id="205917"/>
    <lineage>
        <taxon>Eukaryota</taxon>
        <taxon>Fungi</taxon>
        <taxon>Dikarya</taxon>
        <taxon>Basidiomycota</taxon>
        <taxon>Agaricomycotina</taxon>
        <taxon>Agaricomycetes</taxon>
        <taxon>Russulales</taxon>
        <taxon>Hericiaceae</taxon>
        <taxon>Dentipellis</taxon>
    </lineage>
</organism>
<dbReference type="InterPro" id="IPR011763">
    <property type="entry name" value="COA_CT_C"/>
</dbReference>
<feature type="domain" description="Lipoyl-binding" evidence="16">
    <location>
        <begin position="845"/>
        <end position="919"/>
    </location>
</feature>
<evidence type="ECO:0000256" key="5">
    <source>
        <dbReference type="ARBA" id="ARBA00022741"/>
    </source>
</evidence>
<feature type="domain" description="ATP-grasp" evidence="17">
    <location>
        <begin position="362"/>
        <end position="559"/>
    </location>
</feature>
<dbReference type="FunFam" id="3.40.50.20:FF:000005">
    <property type="entry name" value="acetyl-CoA carboxylase isoform X2"/>
    <property type="match status" value="1"/>
</dbReference>
<dbReference type="FunFam" id="3.30.470.20:FF:000005">
    <property type="entry name" value="Acetyl-CoA carboxylase 1"/>
    <property type="match status" value="1"/>
</dbReference>
<evidence type="ECO:0000256" key="10">
    <source>
        <dbReference type="ARBA" id="ARBA00023267"/>
    </source>
</evidence>
<dbReference type="EMBL" id="SEOQ01000260">
    <property type="protein sequence ID" value="TFY66288.1"/>
    <property type="molecule type" value="Genomic_DNA"/>
</dbReference>
<dbReference type="PROSITE" id="PS00188">
    <property type="entry name" value="BIOTIN"/>
    <property type="match status" value="1"/>
</dbReference>
<evidence type="ECO:0000256" key="6">
    <source>
        <dbReference type="ARBA" id="ARBA00022832"/>
    </source>
</evidence>
<keyword evidence="6" id="KW-0276">Fatty acid metabolism</keyword>
<dbReference type="Proteomes" id="UP000298327">
    <property type="component" value="Unassembled WGS sequence"/>
</dbReference>
<evidence type="ECO:0000256" key="8">
    <source>
        <dbReference type="ARBA" id="ARBA00023098"/>
    </source>
</evidence>
<dbReference type="PROSITE" id="PS50989">
    <property type="entry name" value="COA_CT_CTER"/>
    <property type="match status" value="1"/>
</dbReference>
<dbReference type="InterPro" id="IPR005482">
    <property type="entry name" value="Biotin_COase_C"/>
</dbReference>
<evidence type="ECO:0000259" key="20">
    <source>
        <dbReference type="PROSITE" id="PS50989"/>
    </source>
</evidence>
<evidence type="ECO:0000313" key="21">
    <source>
        <dbReference type="EMBL" id="TFY66288.1"/>
    </source>
</evidence>
<dbReference type="Gene3D" id="3.90.226.10">
    <property type="entry name" value="2-enoyl-CoA Hydratase, Chain A, domain 1"/>
    <property type="match status" value="2"/>
</dbReference>
<dbReference type="STRING" id="205917.A0A4Y9YX52"/>
<dbReference type="InterPro" id="IPR005481">
    <property type="entry name" value="BC-like_N"/>
</dbReference>
<evidence type="ECO:0000256" key="3">
    <source>
        <dbReference type="ARBA" id="ARBA00022516"/>
    </source>
</evidence>
<keyword evidence="22" id="KW-1185">Reference proteome</keyword>
<dbReference type="GO" id="GO:0004075">
    <property type="term" value="F:biotin carboxylase activity"/>
    <property type="evidence" value="ECO:0007669"/>
    <property type="project" value="UniProtKB-EC"/>
</dbReference>
<keyword evidence="11" id="KW-0511">Multifunctional enzyme</keyword>
<dbReference type="PROSITE" id="PS50980">
    <property type="entry name" value="COA_CT_NTER"/>
    <property type="match status" value="1"/>
</dbReference>
<evidence type="ECO:0000256" key="11">
    <source>
        <dbReference type="ARBA" id="ARBA00023268"/>
    </source>
</evidence>
<dbReference type="Gene3D" id="3.90.1770.10">
    <property type="entry name" value="PreATP-grasp domain"/>
    <property type="match status" value="1"/>
</dbReference>
<dbReference type="PROSITE" id="PS00867">
    <property type="entry name" value="CPSASE_2"/>
    <property type="match status" value="1"/>
</dbReference>
<dbReference type="Pfam" id="PF21385">
    <property type="entry name" value="ACCA_BT"/>
    <property type="match status" value="1"/>
</dbReference>
<proteinExistence type="predicted"/>
<evidence type="ECO:0000256" key="9">
    <source>
        <dbReference type="ARBA" id="ARBA00023160"/>
    </source>
</evidence>
<dbReference type="UniPathway" id="UPA00655">
    <property type="reaction ID" value="UER00711"/>
</dbReference>
<evidence type="ECO:0000313" key="22">
    <source>
        <dbReference type="Proteomes" id="UP000298327"/>
    </source>
</evidence>
<dbReference type="SUPFAM" id="SSF51230">
    <property type="entry name" value="Single hybrid motif"/>
    <property type="match status" value="1"/>
</dbReference>
<dbReference type="InterPro" id="IPR049076">
    <property type="entry name" value="ACCA"/>
</dbReference>
<dbReference type="InterPro" id="IPR001882">
    <property type="entry name" value="Biotin_BS"/>
</dbReference>
<dbReference type="PANTHER" id="PTHR45728:SF3">
    <property type="entry name" value="ACETYL-COA CARBOXYLASE"/>
    <property type="match status" value="1"/>
</dbReference>
<feature type="domain" description="CoA carboxyltransferase N-terminal" evidence="19">
    <location>
        <begin position="1647"/>
        <end position="1985"/>
    </location>
</feature>
<dbReference type="InterPro" id="IPR034733">
    <property type="entry name" value="AcCoA_carboxyl_beta"/>
</dbReference>
<comment type="catalytic activity">
    <reaction evidence="12">
        <text>hydrogencarbonate + acetyl-CoA + ATP = malonyl-CoA + ADP + phosphate + H(+)</text>
        <dbReference type="Rhea" id="RHEA:11308"/>
        <dbReference type="ChEBI" id="CHEBI:15378"/>
        <dbReference type="ChEBI" id="CHEBI:17544"/>
        <dbReference type="ChEBI" id="CHEBI:30616"/>
        <dbReference type="ChEBI" id="CHEBI:43474"/>
        <dbReference type="ChEBI" id="CHEBI:57288"/>
        <dbReference type="ChEBI" id="CHEBI:57384"/>
        <dbReference type="ChEBI" id="CHEBI:456216"/>
        <dbReference type="EC" id="6.4.1.2"/>
    </reaction>
</comment>
<evidence type="ECO:0000256" key="13">
    <source>
        <dbReference type="ARBA" id="ARBA00048600"/>
    </source>
</evidence>
<dbReference type="OrthoDB" id="14612at2759"/>
<keyword evidence="4" id="KW-0436">Ligase</keyword>
<evidence type="ECO:0000256" key="2">
    <source>
        <dbReference type="ARBA" id="ARBA00004956"/>
    </source>
</evidence>
<dbReference type="InterPro" id="IPR000089">
    <property type="entry name" value="Biotin_lipoyl"/>
</dbReference>
<comment type="pathway">
    <text evidence="2">Lipid metabolism; malonyl-CoA biosynthesis; malonyl-CoA from acetyl-CoA: step 1/1.</text>
</comment>
<dbReference type="Gene3D" id="3.30.470.20">
    <property type="entry name" value="ATP-grasp fold, B domain"/>
    <property type="match status" value="1"/>
</dbReference>
<dbReference type="GO" id="GO:0003989">
    <property type="term" value="F:acetyl-CoA carboxylase activity"/>
    <property type="evidence" value="ECO:0007669"/>
    <property type="project" value="UniProtKB-EC"/>
</dbReference>
<name>A0A4Y9YX52_9AGAM</name>
<dbReference type="Pfam" id="PF02786">
    <property type="entry name" value="CPSase_L_D2"/>
    <property type="match status" value="1"/>
</dbReference>
<dbReference type="FunFam" id="3.90.226.10:FF:000010">
    <property type="entry name" value="acetyl-CoA carboxylase isoform X2"/>
    <property type="match status" value="1"/>
</dbReference>
<protein>
    <submittedName>
        <fullName evidence="21">Uncharacterized protein</fullName>
    </submittedName>
</protein>
<keyword evidence="3" id="KW-0444">Lipid biosynthesis</keyword>
<dbReference type="SUPFAM" id="SSF51246">
    <property type="entry name" value="Rudiment single hybrid motif"/>
    <property type="match status" value="1"/>
</dbReference>
<dbReference type="InterPro" id="IPR011054">
    <property type="entry name" value="Rudment_hybrid_motif"/>
</dbReference>
<dbReference type="InterPro" id="IPR016185">
    <property type="entry name" value="PreATP-grasp_dom_sf"/>
</dbReference>
<dbReference type="Pfam" id="PF00364">
    <property type="entry name" value="Biotin_lipoyl"/>
    <property type="match status" value="1"/>
</dbReference>
<dbReference type="Pfam" id="PF02785">
    <property type="entry name" value="Biotin_carb_C"/>
    <property type="match status" value="1"/>
</dbReference>
<dbReference type="Pfam" id="PF00289">
    <property type="entry name" value="Biotin_carb_N"/>
    <property type="match status" value="1"/>
</dbReference>
<reference evidence="21 22" key="1">
    <citation type="submission" date="2019-02" db="EMBL/GenBank/DDBJ databases">
        <title>Genome sequencing of the rare red list fungi Dentipellis fragilis.</title>
        <authorList>
            <person name="Buettner E."/>
            <person name="Kellner H."/>
        </authorList>
    </citation>
    <scope>NUCLEOTIDE SEQUENCE [LARGE SCALE GENOMIC DNA]</scope>
    <source>
        <strain evidence="21 22">DSM 105465</strain>
    </source>
</reference>
<dbReference type="SUPFAM" id="SSF52440">
    <property type="entry name" value="PreATP-grasp domain"/>
    <property type="match status" value="1"/>
</dbReference>
<dbReference type="Gene3D" id="3.30.1490.20">
    <property type="entry name" value="ATP-grasp fold, A domain"/>
    <property type="match status" value="1"/>
</dbReference>
<dbReference type="InterPro" id="IPR049074">
    <property type="entry name" value="ACCA_BT"/>
</dbReference>
<evidence type="ECO:0000256" key="1">
    <source>
        <dbReference type="ARBA" id="ARBA00001953"/>
    </source>
</evidence>
<dbReference type="CDD" id="cd06850">
    <property type="entry name" value="biotinyl_domain"/>
    <property type="match status" value="1"/>
</dbReference>
<dbReference type="SMART" id="SM00878">
    <property type="entry name" value="Biotin_carb_C"/>
    <property type="match status" value="1"/>
</dbReference>